<proteinExistence type="predicted"/>
<dbReference type="EMBL" id="RBAH01000032">
    <property type="protein sequence ID" value="RKN70101.1"/>
    <property type="molecule type" value="Genomic_DNA"/>
</dbReference>
<keyword evidence="2" id="KW-0378">Hydrolase</keyword>
<accession>A0A3B0BCJ5</accession>
<dbReference type="GO" id="GO:0016787">
    <property type="term" value="F:hydrolase activity"/>
    <property type="evidence" value="ECO:0007669"/>
    <property type="project" value="UniProtKB-KW"/>
</dbReference>
<protein>
    <recommendedName>
        <fullName evidence="5">Peptidase S9 prolyl oligopeptidase catalytic domain-containing protein</fullName>
    </recommendedName>
</protein>
<dbReference type="PANTHER" id="PTHR43037:SF5">
    <property type="entry name" value="FERULOYL ESTERASE"/>
    <property type="match status" value="1"/>
</dbReference>
<evidence type="ECO:0000256" key="2">
    <source>
        <dbReference type="ARBA" id="ARBA00022801"/>
    </source>
</evidence>
<dbReference type="PANTHER" id="PTHR43037">
    <property type="entry name" value="UNNAMED PRODUCT-RELATED"/>
    <property type="match status" value="1"/>
</dbReference>
<reference evidence="3 4" key="1">
    <citation type="journal article" date="2007" name="Int. J. Syst. Evol. Microbiol.">
        <title>Paenibacillus ginsengarvi sp. nov., isolated from soil from ginseng cultivation.</title>
        <authorList>
            <person name="Yoon M.H."/>
            <person name="Ten L.N."/>
            <person name="Im W.T."/>
        </authorList>
    </citation>
    <scope>NUCLEOTIDE SEQUENCE [LARGE SCALE GENOMIC DNA]</scope>
    <source>
        <strain evidence="3 4">KCTC 13059</strain>
    </source>
</reference>
<sequence>MNIVLEEVDKVTTELVDAPVRITRALCLGPLTNSSENDLLNKDLENIFKKATLCLSEKKPLEFHGNNYECCLLESIDPKNSELDLSKYYNLKEDERLFLIANLKSKNKREVLFRVYGIIGKIWVNNSLVYNNSGSFQMMLEKGNNTIIVELTKVIESRSIRICDLKSIKDPLEEYVNDFINNTISSKVHVIQDNCNKITSTSHQFMILPKDFLGIQNSTPLKIIVRNDDGSILDEFESIINHKIEYDFSKIKHRTSNMLKFEICYTDIHKICQRIVNYILINSLSNLIKKLEQQYLHLKTTYTMNHENQANIDGLLAEIKKVKDSETGVILSTRLKIVFESISMLYNTFDYVEQGLKYSDLVSRKRFSDGFFYSKIDNTLEKYSVFLPEDYSTNKSYPLVILIPPGRYDNLATYFEGEIAEDVIITTFSGRGVTTGSYIGEVSLLEGLHTIKKNFNIDEERVYLYGYSNGAYAAWALAQAHPYLFAGIVTLSGSPYQHNLGNLSNLFILNICGDQDYLINSAYHIPSSTLSTQTYTGVMERISNHWDVSQFLNNTKLIKWLLRHRKERYPRKIYYRTERNRHSKAYWVEIIEIEERQTYAEIIGEVLDYSTIIINTTNIKHCIILLPDYVRRFDLKIIINNEVYFLKQVDVDELHFIKKGSIFELQYQSSNDITPSTWGLGLLDIYMDSVKIVVPINYFSDEEKSIIYKVAQNFAHPKTAGWDPNIYVDYPVVTSDQINKESNPSNIIYISSTNCDDSFLIQVEKDLRIELKGRGYKINNNYVEGEYCLLFIQHSPWFKNKKALFIYTNNTALFEKNFFTRNVIIPSYSNGFHSYLNHEIIIYDQKIRAVNFHDIP</sequence>
<name>A0A3B0BCJ5_9BACL</name>
<evidence type="ECO:0000256" key="1">
    <source>
        <dbReference type="ARBA" id="ARBA00022729"/>
    </source>
</evidence>
<dbReference type="InterPro" id="IPR050955">
    <property type="entry name" value="Plant_Biomass_Hydrol_Est"/>
</dbReference>
<dbReference type="RefSeq" id="WP_120751080.1">
    <property type="nucleotide sequence ID" value="NZ_RBAH01000032.1"/>
</dbReference>
<dbReference type="InterPro" id="IPR029058">
    <property type="entry name" value="AB_hydrolase_fold"/>
</dbReference>
<organism evidence="3 4">
    <name type="scientific">Paenibacillus ginsengarvi</name>
    <dbReference type="NCBI Taxonomy" id="400777"/>
    <lineage>
        <taxon>Bacteria</taxon>
        <taxon>Bacillati</taxon>
        <taxon>Bacillota</taxon>
        <taxon>Bacilli</taxon>
        <taxon>Bacillales</taxon>
        <taxon>Paenibacillaceae</taxon>
        <taxon>Paenibacillus</taxon>
    </lineage>
</organism>
<keyword evidence="1" id="KW-0732">Signal</keyword>
<comment type="caution">
    <text evidence="3">The sequence shown here is derived from an EMBL/GenBank/DDBJ whole genome shotgun (WGS) entry which is preliminary data.</text>
</comment>
<evidence type="ECO:0000313" key="4">
    <source>
        <dbReference type="Proteomes" id="UP000282311"/>
    </source>
</evidence>
<keyword evidence="4" id="KW-1185">Reference proteome</keyword>
<gene>
    <name evidence="3" type="ORF">D7M11_30585</name>
</gene>
<evidence type="ECO:0008006" key="5">
    <source>
        <dbReference type="Google" id="ProtNLM"/>
    </source>
</evidence>
<evidence type="ECO:0000313" key="3">
    <source>
        <dbReference type="EMBL" id="RKN70101.1"/>
    </source>
</evidence>
<dbReference type="Gene3D" id="3.40.50.1820">
    <property type="entry name" value="alpha/beta hydrolase"/>
    <property type="match status" value="1"/>
</dbReference>
<dbReference type="AlphaFoldDB" id="A0A3B0BCJ5"/>
<dbReference type="OrthoDB" id="2508423at2"/>
<dbReference type="SUPFAM" id="SSF53474">
    <property type="entry name" value="alpha/beta-Hydrolases"/>
    <property type="match status" value="1"/>
</dbReference>
<dbReference type="Proteomes" id="UP000282311">
    <property type="component" value="Unassembled WGS sequence"/>
</dbReference>